<dbReference type="PANTHER" id="PTHR33490:SF6">
    <property type="entry name" value="SLL1049 PROTEIN"/>
    <property type="match status" value="1"/>
</dbReference>
<dbReference type="InterPro" id="IPR038765">
    <property type="entry name" value="Papain-like_cys_pep_sf"/>
</dbReference>
<gene>
    <name evidence="2" type="ORF">DFR46_1540</name>
</gene>
<evidence type="ECO:0000313" key="2">
    <source>
        <dbReference type="EMBL" id="RED16517.1"/>
    </source>
</evidence>
<dbReference type="PANTHER" id="PTHR33490">
    <property type="entry name" value="BLR5614 PROTEIN-RELATED"/>
    <property type="match status" value="1"/>
</dbReference>
<sequence>MRLHVDHRTDYVFSEPQRRLVQLLRVTPINFAAQHVVDWHIDVDCDARLRNHRDGFGNHVTTLYIDGPISNVALRVSGEVLTDDRSGMVEDAGERLPTQAFLRTTGLSRADEAIRKFAKEIAKAKKDPLERMHLLMARLLERIHFEPTLDAVERDAATAFEASQGVCQDHAHIFCAAARAMGIPARYVSGHLFRRDGAEQQEASHAWAEACLPSIGWVGFDPANGISPDDAYVRTAIGLDYRDAAPIAGRRVGGGDESLSVDVRVTQAQSQSQN</sequence>
<accession>A0A3D9FG52</accession>
<keyword evidence="2" id="KW-0378">Hydrolase</keyword>
<dbReference type="EMBL" id="QRDP01000004">
    <property type="protein sequence ID" value="RED16517.1"/>
    <property type="molecule type" value="Genomic_DNA"/>
</dbReference>
<dbReference type="Pfam" id="PF01841">
    <property type="entry name" value="Transglut_core"/>
    <property type="match status" value="1"/>
</dbReference>
<dbReference type="InterPro" id="IPR013589">
    <property type="entry name" value="Bac_transglu_N"/>
</dbReference>
<name>A0A3D9FG52_9SPHN</name>
<dbReference type="InterPro" id="IPR002931">
    <property type="entry name" value="Transglutaminase-like"/>
</dbReference>
<dbReference type="SMART" id="SM00460">
    <property type="entry name" value="TGc"/>
    <property type="match status" value="1"/>
</dbReference>
<dbReference type="GO" id="GO:0006508">
    <property type="term" value="P:proteolysis"/>
    <property type="evidence" value="ECO:0007669"/>
    <property type="project" value="UniProtKB-KW"/>
</dbReference>
<keyword evidence="2" id="KW-0645">Protease</keyword>
<dbReference type="Gene3D" id="3.10.620.30">
    <property type="match status" value="1"/>
</dbReference>
<proteinExistence type="predicted"/>
<protein>
    <submittedName>
        <fullName evidence="2">Transglutaminase-like putative cysteine protease</fullName>
    </submittedName>
</protein>
<dbReference type="RefSeq" id="WP_116235913.1">
    <property type="nucleotide sequence ID" value="NZ_QRDP01000004.1"/>
</dbReference>
<reference evidence="2 3" key="1">
    <citation type="submission" date="2018-07" db="EMBL/GenBank/DDBJ databases">
        <title>Genomic Encyclopedia of Type Strains, Phase IV (KMG-IV): sequencing the most valuable type-strain genomes for metagenomic binning, comparative biology and taxonomic classification.</title>
        <authorList>
            <person name="Goeker M."/>
        </authorList>
    </citation>
    <scope>NUCLEOTIDE SEQUENCE [LARGE SCALE GENOMIC DNA]</scope>
    <source>
        <strain evidence="2 3">DSM 26725</strain>
    </source>
</reference>
<dbReference type="Proteomes" id="UP000256310">
    <property type="component" value="Unassembled WGS sequence"/>
</dbReference>
<organism evidence="2 3">
    <name type="scientific">Parasphingopyxis lamellibrachiae</name>
    <dbReference type="NCBI Taxonomy" id="680125"/>
    <lineage>
        <taxon>Bacteria</taxon>
        <taxon>Pseudomonadati</taxon>
        <taxon>Pseudomonadota</taxon>
        <taxon>Alphaproteobacteria</taxon>
        <taxon>Sphingomonadales</taxon>
        <taxon>Sphingomonadaceae</taxon>
        <taxon>Parasphingopyxis</taxon>
    </lineage>
</organism>
<evidence type="ECO:0000259" key="1">
    <source>
        <dbReference type="SMART" id="SM00460"/>
    </source>
</evidence>
<keyword evidence="3" id="KW-1185">Reference proteome</keyword>
<comment type="caution">
    <text evidence="2">The sequence shown here is derived from an EMBL/GenBank/DDBJ whole genome shotgun (WGS) entry which is preliminary data.</text>
</comment>
<dbReference type="Pfam" id="PF08379">
    <property type="entry name" value="Bact_transglu_N"/>
    <property type="match status" value="1"/>
</dbReference>
<dbReference type="AlphaFoldDB" id="A0A3D9FG52"/>
<feature type="domain" description="Transglutaminase-like" evidence="1">
    <location>
        <begin position="159"/>
        <end position="224"/>
    </location>
</feature>
<dbReference type="OrthoDB" id="9804023at2"/>
<dbReference type="GO" id="GO:0008233">
    <property type="term" value="F:peptidase activity"/>
    <property type="evidence" value="ECO:0007669"/>
    <property type="project" value="UniProtKB-KW"/>
</dbReference>
<evidence type="ECO:0000313" key="3">
    <source>
        <dbReference type="Proteomes" id="UP000256310"/>
    </source>
</evidence>
<dbReference type="SUPFAM" id="SSF54001">
    <property type="entry name" value="Cysteine proteinases"/>
    <property type="match status" value="1"/>
</dbReference>